<sequence length="552" mass="57827">MLRFKIADSPGEFEQIHRLNHRTFAGEIPQHEPRADGRLVDRFHDENLYAVALREDEGGGARVVGMLALRGRRPFSLDGKLPDLDARLARLPAHRRPCEIRLLAIEAGERGGAAFRGLAETLLPAALAAGYDLALISGTPRQARLYRHVGFEPFGDPVGTAAAPYQPMFLTPAALRRGGRALRGTLPSARAAADAPTAAVAPRVNLLPGPAPLSPAVRAALGGTERSHREPAFRDELDRLRNGLCALAGFRRGGGADVQILMGSGTTANDAVAGQLSREPGPGLVCANGEFGDRLIDHAVRWGLEHAVHRRPWGEAFAPEALRTAAAGARWIWAVHGETSAGLLNDLETLTAVAAESAAALAVDAISSLGATPVDLAGVRWATSVSGKSLCGPPGLAFVFHSEPPAPPGRLPRALDLGQYAACGGVPFTLSSALVAATATALDECAAPGRFAEVAALTERLLGRLSETGLRSVAAGTQLPGVVSVAMPPGGRFGVWVERLAEAGFLVNRSGHLAERGWVQFAVVGRPRPADVDRLAEFLADLSGCDLCGCEG</sequence>
<keyword evidence="4" id="KW-0808">Transferase</keyword>
<evidence type="ECO:0000313" key="5">
    <source>
        <dbReference type="Proteomes" id="UP000318741"/>
    </source>
</evidence>
<dbReference type="GO" id="GO:0004760">
    <property type="term" value="F:L-serine-pyruvate transaminase activity"/>
    <property type="evidence" value="ECO:0007669"/>
    <property type="project" value="TreeGrafter"/>
</dbReference>
<proteinExistence type="predicted"/>
<dbReference type="GO" id="GO:0008453">
    <property type="term" value="F:alanine-glyoxylate transaminase activity"/>
    <property type="evidence" value="ECO:0007669"/>
    <property type="project" value="TreeGrafter"/>
</dbReference>
<accession>A0A517P3K3</accession>
<dbReference type="EC" id="2.6.1.37" evidence="4"/>
<evidence type="ECO:0000259" key="3">
    <source>
        <dbReference type="Pfam" id="PF00266"/>
    </source>
</evidence>
<dbReference type="Proteomes" id="UP000318741">
    <property type="component" value="Chromosome"/>
</dbReference>
<dbReference type="InterPro" id="IPR015421">
    <property type="entry name" value="PyrdxlP-dep_Trfase_major"/>
</dbReference>
<keyword evidence="2" id="KW-0663">Pyridoxal phosphate</keyword>
<dbReference type="Pfam" id="PF00266">
    <property type="entry name" value="Aminotran_5"/>
    <property type="match status" value="1"/>
</dbReference>
<name>A0A517P3K3_9PLAN</name>
<keyword evidence="4" id="KW-0670">Pyruvate</keyword>
<dbReference type="InterPro" id="IPR015424">
    <property type="entry name" value="PyrdxlP-dep_Trfase"/>
</dbReference>
<dbReference type="KEGG" id="acaf:CA12_00240"/>
<evidence type="ECO:0000313" key="4">
    <source>
        <dbReference type="EMBL" id="QDT13956.1"/>
    </source>
</evidence>
<gene>
    <name evidence="4" type="primary">phnW</name>
    <name evidence="4" type="ORF">CA12_00240</name>
</gene>
<comment type="cofactor">
    <cofactor evidence="1">
        <name>pyridoxal 5'-phosphate</name>
        <dbReference type="ChEBI" id="CHEBI:597326"/>
    </cofactor>
</comment>
<evidence type="ECO:0000256" key="1">
    <source>
        <dbReference type="ARBA" id="ARBA00001933"/>
    </source>
</evidence>
<dbReference type="GO" id="GO:0019265">
    <property type="term" value="P:glycine biosynthetic process, by transamination of glyoxylate"/>
    <property type="evidence" value="ECO:0007669"/>
    <property type="project" value="TreeGrafter"/>
</dbReference>
<dbReference type="Gene3D" id="3.40.640.10">
    <property type="entry name" value="Type I PLP-dependent aspartate aminotransferase-like (Major domain)"/>
    <property type="match status" value="1"/>
</dbReference>
<keyword evidence="4" id="KW-0032">Aminotransferase</keyword>
<dbReference type="InterPro" id="IPR016181">
    <property type="entry name" value="Acyl_CoA_acyltransferase"/>
</dbReference>
<dbReference type="Gene3D" id="3.40.630.30">
    <property type="match status" value="1"/>
</dbReference>
<feature type="domain" description="Aminotransferase class V" evidence="3">
    <location>
        <begin position="330"/>
        <end position="403"/>
    </location>
</feature>
<dbReference type="PANTHER" id="PTHR21152:SF40">
    <property type="entry name" value="ALANINE--GLYOXYLATE AMINOTRANSFERASE"/>
    <property type="match status" value="1"/>
</dbReference>
<dbReference type="PANTHER" id="PTHR21152">
    <property type="entry name" value="AMINOTRANSFERASE CLASS V"/>
    <property type="match status" value="1"/>
</dbReference>
<dbReference type="OrthoDB" id="389074at2"/>
<dbReference type="AlphaFoldDB" id="A0A517P3K3"/>
<dbReference type="SUPFAM" id="SSF53383">
    <property type="entry name" value="PLP-dependent transferases"/>
    <property type="match status" value="1"/>
</dbReference>
<dbReference type="SUPFAM" id="SSF55729">
    <property type="entry name" value="Acyl-CoA N-acyltransferases (Nat)"/>
    <property type="match status" value="1"/>
</dbReference>
<organism evidence="4 5">
    <name type="scientific">Alienimonas californiensis</name>
    <dbReference type="NCBI Taxonomy" id="2527989"/>
    <lineage>
        <taxon>Bacteria</taxon>
        <taxon>Pseudomonadati</taxon>
        <taxon>Planctomycetota</taxon>
        <taxon>Planctomycetia</taxon>
        <taxon>Planctomycetales</taxon>
        <taxon>Planctomycetaceae</taxon>
        <taxon>Alienimonas</taxon>
    </lineage>
</organism>
<dbReference type="InterPro" id="IPR015422">
    <property type="entry name" value="PyrdxlP-dep_Trfase_small"/>
</dbReference>
<dbReference type="Gene3D" id="3.90.1150.10">
    <property type="entry name" value="Aspartate Aminotransferase, domain 1"/>
    <property type="match status" value="1"/>
</dbReference>
<protein>
    <submittedName>
        <fullName evidence="4">2-aminoethylphosphonate--pyruvate transaminase</fullName>
        <ecNumber evidence="4">2.6.1.37</ecNumber>
    </submittedName>
</protein>
<evidence type="ECO:0000256" key="2">
    <source>
        <dbReference type="ARBA" id="ARBA00022898"/>
    </source>
</evidence>
<dbReference type="InterPro" id="IPR000192">
    <property type="entry name" value="Aminotrans_V_dom"/>
</dbReference>
<keyword evidence="5" id="KW-1185">Reference proteome</keyword>
<dbReference type="RefSeq" id="WP_145356577.1">
    <property type="nucleotide sequence ID" value="NZ_CP036265.1"/>
</dbReference>
<dbReference type="EMBL" id="CP036265">
    <property type="protein sequence ID" value="QDT13956.1"/>
    <property type="molecule type" value="Genomic_DNA"/>
</dbReference>
<reference evidence="4 5" key="1">
    <citation type="submission" date="2019-02" db="EMBL/GenBank/DDBJ databases">
        <title>Deep-cultivation of Planctomycetes and their phenomic and genomic characterization uncovers novel biology.</title>
        <authorList>
            <person name="Wiegand S."/>
            <person name="Jogler M."/>
            <person name="Boedeker C."/>
            <person name="Pinto D."/>
            <person name="Vollmers J."/>
            <person name="Rivas-Marin E."/>
            <person name="Kohn T."/>
            <person name="Peeters S.H."/>
            <person name="Heuer A."/>
            <person name="Rast P."/>
            <person name="Oberbeckmann S."/>
            <person name="Bunk B."/>
            <person name="Jeske O."/>
            <person name="Meyerdierks A."/>
            <person name="Storesund J.E."/>
            <person name="Kallscheuer N."/>
            <person name="Luecker S."/>
            <person name="Lage O.M."/>
            <person name="Pohl T."/>
            <person name="Merkel B.J."/>
            <person name="Hornburger P."/>
            <person name="Mueller R.-W."/>
            <person name="Bruemmer F."/>
            <person name="Labrenz M."/>
            <person name="Spormann A.M."/>
            <person name="Op den Camp H."/>
            <person name="Overmann J."/>
            <person name="Amann R."/>
            <person name="Jetten M.S.M."/>
            <person name="Mascher T."/>
            <person name="Medema M.H."/>
            <person name="Devos D.P."/>
            <person name="Kaster A.-K."/>
            <person name="Ovreas L."/>
            <person name="Rohde M."/>
            <person name="Galperin M.Y."/>
            <person name="Jogler C."/>
        </authorList>
    </citation>
    <scope>NUCLEOTIDE SEQUENCE [LARGE SCALE GENOMIC DNA]</scope>
    <source>
        <strain evidence="4 5">CA12</strain>
    </source>
</reference>
<dbReference type="GO" id="GO:0047304">
    <property type="term" value="F:2-aminoethylphosphonate-pyruvate transaminase activity"/>
    <property type="evidence" value="ECO:0007669"/>
    <property type="project" value="UniProtKB-EC"/>
</dbReference>